<dbReference type="RefSeq" id="WP_091566873.1">
    <property type="nucleotide sequence ID" value="NZ_FMZA01000004.1"/>
</dbReference>
<dbReference type="InterPro" id="IPR011642">
    <property type="entry name" value="Gate_dom"/>
</dbReference>
<dbReference type="Pfam" id="PF07664">
    <property type="entry name" value="FeoB_C"/>
    <property type="match status" value="1"/>
</dbReference>
<feature type="transmembrane region" description="Helical" evidence="1">
    <location>
        <begin position="106"/>
        <end position="127"/>
    </location>
</feature>
<evidence type="ECO:0000259" key="3">
    <source>
        <dbReference type="Pfam" id="PF07670"/>
    </source>
</evidence>
<feature type="domain" description="Ferrous iron transport protein B C-terminal" evidence="2">
    <location>
        <begin position="250"/>
        <end position="299"/>
    </location>
</feature>
<dbReference type="OrthoDB" id="9809127at2"/>
<feature type="transmembrane region" description="Helical" evidence="1">
    <location>
        <begin position="438"/>
        <end position="459"/>
    </location>
</feature>
<keyword evidence="5" id="KW-1185">Reference proteome</keyword>
<feature type="transmembrane region" description="Helical" evidence="1">
    <location>
        <begin position="68"/>
        <end position="86"/>
    </location>
</feature>
<feature type="transmembrane region" description="Helical" evidence="1">
    <location>
        <begin position="311"/>
        <end position="335"/>
    </location>
</feature>
<feature type="transmembrane region" description="Helical" evidence="1">
    <location>
        <begin position="222"/>
        <end position="241"/>
    </location>
</feature>
<dbReference type="STRING" id="1236220.SAMN04488112_10475"/>
<feature type="transmembrane region" description="Helical" evidence="1">
    <location>
        <begin position="247"/>
        <end position="269"/>
    </location>
</feature>
<feature type="domain" description="Nucleoside transporter/FeoB GTPase Gate" evidence="3">
    <location>
        <begin position="137"/>
        <end position="227"/>
    </location>
</feature>
<dbReference type="GO" id="GO:0005886">
    <property type="term" value="C:plasma membrane"/>
    <property type="evidence" value="ECO:0007669"/>
    <property type="project" value="TreeGrafter"/>
</dbReference>
<feature type="transmembrane region" description="Helical" evidence="1">
    <location>
        <begin position="401"/>
        <end position="418"/>
    </location>
</feature>
<feature type="transmembrane region" description="Helical" evidence="1">
    <location>
        <begin position="181"/>
        <end position="201"/>
    </location>
</feature>
<evidence type="ECO:0000256" key="1">
    <source>
        <dbReference type="SAM" id="Phobius"/>
    </source>
</evidence>
<keyword evidence="1" id="KW-0812">Transmembrane</keyword>
<keyword evidence="1" id="KW-0472">Membrane</keyword>
<name>A0A1G6JKR0_9BACL</name>
<feature type="transmembrane region" description="Helical" evidence="1">
    <location>
        <begin position="134"/>
        <end position="153"/>
    </location>
</feature>
<evidence type="ECO:0000313" key="5">
    <source>
        <dbReference type="Proteomes" id="UP000199387"/>
    </source>
</evidence>
<protein>
    <submittedName>
        <fullName evidence="4">Ferrous iron transport protein B</fullName>
    </submittedName>
</protein>
<proteinExistence type="predicted"/>
<gene>
    <name evidence="4" type="ORF">SAMN04488112_10475</name>
</gene>
<keyword evidence="1" id="KW-1133">Transmembrane helix</keyword>
<organism evidence="4 5">
    <name type="scientific">Melghirimyces thermohalophilus</name>
    <dbReference type="NCBI Taxonomy" id="1236220"/>
    <lineage>
        <taxon>Bacteria</taxon>
        <taxon>Bacillati</taxon>
        <taxon>Bacillota</taxon>
        <taxon>Bacilli</taxon>
        <taxon>Bacillales</taxon>
        <taxon>Thermoactinomycetaceae</taxon>
        <taxon>Melghirimyces</taxon>
    </lineage>
</organism>
<dbReference type="GO" id="GO:0015093">
    <property type="term" value="F:ferrous iron transmembrane transporter activity"/>
    <property type="evidence" value="ECO:0007669"/>
    <property type="project" value="InterPro"/>
</dbReference>
<dbReference type="InterPro" id="IPR011640">
    <property type="entry name" value="Fe2_transport_prot_B_C"/>
</dbReference>
<accession>A0A1G6JKR0</accession>
<dbReference type="Proteomes" id="UP000199387">
    <property type="component" value="Unassembled WGS sequence"/>
</dbReference>
<dbReference type="InterPro" id="IPR050860">
    <property type="entry name" value="FeoB_GTPase"/>
</dbReference>
<dbReference type="EMBL" id="FMZA01000004">
    <property type="protein sequence ID" value="SDC19015.1"/>
    <property type="molecule type" value="Genomic_DNA"/>
</dbReference>
<evidence type="ECO:0000259" key="2">
    <source>
        <dbReference type="Pfam" id="PF07664"/>
    </source>
</evidence>
<dbReference type="PANTHER" id="PTHR43185:SF2">
    <property type="entry name" value="FERROUS IRON TRANSPORT PROTEIN B"/>
    <property type="match status" value="1"/>
</dbReference>
<feature type="domain" description="Nucleoside transporter/FeoB GTPase Gate" evidence="3">
    <location>
        <begin position="309"/>
        <end position="432"/>
    </location>
</feature>
<feature type="transmembrane region" description="Helical" evidence="1">
    <location>
        <begin position="355"/>
        <end position="380"/>
    </location>
</feature>
<sequence>MTSTRWKHNRSEPLFASIKDLAGSVSRDEIVTPLYQTSASICRDVVQYTASDPHQTSDRIDRILTSRLWGFPIMFALLAAIFWITITGANVPSAMLAEMFGHLERYLSLTFAALNAPDWLHGLLVLGLYRGVSWVVSVMLPPMAIFFPVFALLENAGYLPRIAFNMDRLFKGAGGHGKQSLTMAMGFGCNAAAILSTRIIESPRERMLAILTNNFVPCNGRWPILILLSSLFMAAGIGGGLSTMVTAAMVMGIVLFGILVTLVVSWVLSKTALKGVPTRYTLELPPYRRPKIWNTILRATLDKSLFVLKRAVLVAAPAGVVTWTLANLIVGHQSLLEHVVGFFDPFAQALGLDGYILIAFILGLPANEIVLPILLMGYLSTGAMIEVENMADLKQIFLDHGWTWLTALNMMLFSLLHYPCGTTLFNIYQETKSPKWTFVAFALPTAIAIGVTYTVSSIVRGMGWV</sequence>
<dbReference type="Pfam" id="PF07670">
    <property type="entry name" value="Gate"/>
    <property type="match status" value="2"/>
</dbReference>
<dbReference type="PANTHER" id="PTHR43185">
    <property type="entry name" value="FERROUS IRON TRANSPORT PROTEIN B"/>
    <property type="match status" value="1"/>
</dbReference>
<evidence type="ECO:0000313" key="4">
    <source>
        <dbReference type="EMBL" id="SDC19015.1"/>
    </source>
</evidence>
<reference evidence="4 5" key="1">
    <citation type="submission" date="2016-10" db="EMBL/GenBank/DDBJ databases">
        <authorList>
            <person name="de Groot N.N."/>
        </authorList>
    </citation>
    <scope>NUCLEOTIDE SEQUENCE [LARGE SCALE GENOMIC DNA]</scope>
    <source>
        <strain evidence="4 5">DSM 45514</strain>
    </source>
</reference>
<dbReference type="AlphaFoldDB" id="A0A1G6JKR0"/>